<evidence type="ECO:0000313" key="1">
    <source>
        <dbReference type="EMBL" id="KAJ7314560.1"/>
    </source>
</evidence>
<name>A0AAD6ZB21_9AGAR</name>
<comment type="caution">
    <text evidence="1">The sequence shown here is derived from an EMBL/GenBank/DDBJ whole genome shotgun (WGS) entry which is preliminary data.</text>
</comment>
<keyword evidence="2" id="KW-1185">Reference proteome</keyword>
<sequence length="138" mass="15680">MNHEGRRLRRHGVNDEHHEISDAVQRISAALTLDLLLHPHNDLSLPVLLPCNFAVYANDLVSQAQASAGLPERKILEPVVPGYNFIGRSGAETEGLFVWCIPPDLMWQQLDRRIDEVFVVLHVFRRVNSYLNAEHLQA</sequence>
<dbReference type="EMBL" id="JARIHO010000066">
    <property type="protein sequence ID" value="KAJ7314560.1"/>
    <property type="molecule type" value="Genomic_DNA"/>
</dbReference>
<dbReference type="AlphaFoldDB" id="A0AAD6ZB21"/>
<gene>
    <name evidence="1" type="ORF">DFH08DRAFT_972610</name>
</gene>
<organism evidence="1 2">
    <name type="scientific">Mycena albidolilacea</name>
    <dbReference type="NCBI Taxonomy" id="1033008"/>
    <lineage>
        <taxon>Eukaryota</taxon>
        <taxon>Fungi</taxon>
        <taxon>Dikarya</taxon>
        <taxon>Basidiomycota</taxon>
        <taxon>Agaricomycotina</taxon>
        <taxon>Agaricomycetes</taxon>
        <taxon>Agaricomycetidae</taxon>
        <taxon>Agaricales</taxon>
        <taxon>Marasmiineae</taxon>
        <taxon>Mycenaceae</taxon>
        <taxon>Mycena</taxon>
    </lineage>
</organism>
<proteinExistence type="predicted"/>
<accession>A0AAD6ZB21</accession>
<dbReference type="Proteomes" id="UP001218218">
    <property type="component" value="Unassembled WGS sequence"/>
</dbReference>
<evidence type="ECO:0000313" key="2">
    <source>
        <dbReference type="Proteomes" id="UP001218218"/>
    </source>
</evidence>
<reference evidence="1" key="1">
    <citation type="submission" date="2023-03" db="EMBL/GenBank/DDBJ databases">
        <title>Massive genome expansion in bonnet fungi (Mycena s.s.) driven by repeated elements and novel gene families across ecological guilds.</title>
        <authorList>
            <consortium name="Lawrence Berkeley National Laboratory"/>
            <person name="Harder C.B."/>
            <person name="Miyauchi S."/>
            <person name="Viragh M."/>
            <person name="Kuo A."/>
            <person name="Thoen E."/>
            <person name="Andreopoulos B."/>
            <person name="Lu D."/>
            <person name="Skrede I."/>
            <person name="Drula E."/>
            <person name="Henrissat B."/>
            <person name="Morin E."/>
            <person name="Kohler A."/>
            <person name="Barry K."/>
            <person name="LaButti K."/>
            <person name="Morin E."/>
            <person name="Salamov A."/>
            <person name="Lipzen A."/>
            <person name="Mereny Z."/>
            <person name="Hegedus B."/>
            <person name="Baldrian P."/>
            <person name="Stursova M."/>
            <person name="Weitz H."/>
            <person name="Taylor A."/>
            <person name="Grigoriev I.V."/>
            <person name="Nagy L.G."/>
            <person name="Martin F."/>
            <person name="Kauserud H."/>
        </authorList>
    </citation>
    <scope>NUCLEOTIDE SEQUENCE</scope>
    <source>
        <strain evidence="1">CBHHK002</strain>
    </source>
</reference>
<protein>
    <submittedName>
        <fullName evidence="1">Uncharacterized protein</fullName>
    </submittedName>
</protein>